<dbReference type="AlphaFoldDB" id="A0A286HKK8"/>
<dbReference type="RefSeq" id="WP_210421466.1">
    <property type="nucleotide sequence ID" value="NZ_OCPC01000001.1"/>
</dbReference>
<gene>
    <name evidence="1" type="ORF">SAMN05877838_0010</name>
</gene>
<dbReference type="EMBL" id="OCPC01000001">
    <property type="protein sequence ID" value="SOE08301.1"/>
    <property type="molecule type" value="Genomic_DNA"/>
</dbReference>
<name>A0A286HKK8_9HYPH</name>
<protein>
    <submittedName>
        <fullName evidence="1">Uncharacterized protein</fullName>
    </submittedName>
</protein>
<dbReference type="Proteomes" id="UP000219465">
    <property type="component" value="Unassembled WGS sequence"/>
</dbReference>
<sequence length="97" mass="10622">MVSAEYARAADGSYRFDVTVRHTDEGWDHYADAWQVVGPDATVLGKRVLAQLHEKEQPFTRSLSGIVIPADINSVTVRAHDTVRGWGGAEITVDLGN</sequence>
<accession>A0A286HKK8</accession>
<evidence type="ECO:0000313" key="2">
    <source>
        <dbReference type="Proteomes" id="UP000219465"/>
    </source>
</evidence>
<organism evidence="1 2">
    <name type="scientific">Hoeflea halophila</name>
    <dbReference type="NCBI Taxonomy" id="714899"/>
    <lineage>
        <taxon>Bacteria</taxon>
        <taxon>Pseudomonadati</taxon>
        <taxon>Pseudomonadota</taxon>
        <taxon>Alphaproteobacteria</taxon>
        <taxon>Hyphomicrobiales</taxon>
        <taxon>Rhizobiaceae</taxon>
        <taxon>Hoeflea</taxon>
    </lineage>
</organism>
<proteinExistence type="predicted"/>
<keyword evidence="2" id="KW-1185">Reference proteome</keyword>
<evidence type="ECO:0000313" key="1">
    <source>
        <dbReference type="EMBL" id="SOE08301.1"/>
    </source>
</evidence>
<reference evidence="2" key="1">
    <citation type="submission" date="2017-08" db="EMBL/GenBank/DDBJ databases">
        <authorList>
            <person name="Varghese N."/>
            <person name="Submissions S."/>
        </authorList>
    </citation>
    <scope>NUCLEOTIDE SEQUENCE [LARGE SCALE GENOMIC DNA]</scope>
    <source>
        <strain evidence="2">KCTC 23107</strain>
    </source>
</reference>